<sequence length="204" mass="23992">MEDLLIGDFDDMLLDRDDFVDTDYSINVSEVTDTYVEQFNENLKKVGVKAAKYWQTFSGNNVSMVLEKLDQLFLHLDRTEKMERFRLVFEALRDVKKLAKSKTLSEDEKKAAIQSIKAFREAITYPLLKLTMQPKAHFLISHMPEQLELYATMNFFSEQSIESMHASINKDMFKVISFNNLDKLLNFMIWHNQRVGFNDNIIRK</sequence>
<name>A0AC35TJY2_9BILA</name>
<organism evidence="1 2">
    <name type="scientific">Rhabditophanes sp. KR3021</name>
    <dbReference type="NCBI Taxonomy" id="114890"/>
    <lineage>
        <taxon>Eukaryota</taxon>
        <taxon>Metazoa</taxon>
        <taxon>Ecdysozoa</taxon>
        <taxon>Nematoda</taxon>
        <taxon>Chromadorea</taxon>
        <taxon>Rhabditida</taxon>
        <taxon>Tylenchina</taxon>
        <taxon>Panagrolaimomorpha</taxon>
        <taxon>Strongyloidoidea</taxon>
        <taxon>Alloionematidae</taxon>
        <taxon>Rhabditophanes</taxon>
    </lineage>
</organism>
<evidence type="ECO:0000313" key="1">
    <source>
        <dbReference type="Proteomes" id="UP000095286"/>
    </source>
</evidence>
<reference evidence="2" key="1">
    <citation type="submission" date="2016-11" db="UniProtKB">
        <authorList>
            <consortium name="WormBaseParasite"/>
        </authorList>
    </citation>
    <scope>IDENTIFICATION</scope>
    <source>
        <strain evidence="2">KR3021</strain>
    </source>
</reference>
<dbReference type="WBParaSite" id="RSKR_0000134500.1">
    <property type="protein sequence ID" value="RSKR_0000134500.1"/>
    <property type="gene ID" value="RSKR_0000134500"/>
</dbReference>
<proteinExistence type="predicted"/>
<accession>A0AC35TJY2</accession>
<protein>
    <submittedName>
        <fullName evidence="2">Uncharacterized protein</fullName>
    </submittedName>
</protein>
<dbReference type="Proteomes" id="UP000095286">
    <property type="component" value="Unplaced"/>
</dbReference>
<evidence type="ECO:0000313" key="2">
    <source>
        <dbReference type="WBParaSite" id="RSKR_0000134500.1"/>
    </source>
</evidence>